<protein>
    <submittedName>
        <fullName evidence="1">Uncharacterized protein</fullName>
    </submittedName>
</protein>
<gene>
    <name evidence="2" type="ORF">KSMBR1_2046</name>
    <name evidence="1" type="ORF">kustc0335</name>
</gene>
<dbReference type="EMBL" id="LT934425">
    <property type="protein sequence ID" value="SOH04544.1"/>
    <property type="molecule type" value="Genomic_DNA"/>
</dbReference>
<dbReference type="Pfam" id="PF13289">
    <property type="entry name" value="SIR2_2"/>
    <property type="match status" value="1"/>
</dbReference>
<sequence length="420" mass="49547">MEVELIKKTLFFLGAGFSFGTGCLTSGEMFSDLKKKILSDDDSFTPTEKEALQFLISCMAYHAEWRSIKTGGEIEFNPNIEELVLLIRRIKNRELFLPYPITGNWADKLVELETAYKKQDRKNLFEELELKLKSLLKNHWLESDEDKFGYLAPIRAFFQGYSEQSFRLDVCTLNNDLVIEKYFGAHHEIPWRGFYNGKWIGIDDEDKLDEFGRINLYKLHGSIDWARVESGEIYEESKFPEEEKEYIEPFHNPYVIFGQGSKTISVEPFFSLMKKFNELLRIKKYIFVIGYSFFDPYINNLLFYASKGFNRLIIVNPKFGPKRIYNSEIIDFDENDFFKIKYPKGTNPKDLEVYIKNIQKDSFFSELPEYNYTGITAQNIDFVPLETSIFIEKYFSNKGELLLSFIDKYDKEMKDYEEPF</sequence>
<reference evidence="1" key="2">
    <citation type="submission" date="2006-01" db="EMBL/GenBank/DDBJ databases">
        <authorList>
            <person name="Genoscope"/>
        </authorList>
    </citation>
    <scope>NUCLEOTIDE SEQUENCE</scope>
</reference>
<name>Q1PV31_KUEST</name>
<reference evidence="2" key="3">
    <citation type="submission" date="2017-10" db="EMBL/GenBank/DDBJ databases">
        <authorList>
            <person name="Banno H."/>
            <person name="Chua N.-H."/>
        </authorList>
    </citation>
    <scope>NUCLEOTIDE SEQUENCE [LARGE SCALE GENOMIC DNA]</scope>
    <source>
        <strain evidence="2">Kuenenia_mbr1_ru-nijmegen</strain>
    </source>
</reference>
<organism evidence="1">
    <name type="scientific">Kuenenia stuttgartiensis</name>
    <dbReference type="NCBI Taxonomy" id="174633"/>
    <lineage>
        <taxon>Bacteria</taxon>
        <taxon>Pseudomonadati</taxon>
        <taxon>Planctomycetota</taxon>
        <taxon>Candidatus Brocadiia</taxon>
        <taxon>Candidatus Brocadiales</taxon>
        <taxon>Candidatus Brocadiaceae</taxon>
        <taxon>Candidatus Kuenenia</taxon>
    </lineage>
</organism>
<accession>Q1PV31</accession>
<evidence type="ECO:0000313" key="2">
    <source>
        <dbReference type="EMBL" id="SOH04544.1"/>
    </source>
</evidence>
<dbReference type="EMBL" id="CT573073">
    <property type="protein sequence ID" value="CAJ71080.1"/>
    <property type="molecule type" value="Genomic_DNA"/>
</dbReference>
<proteinExistence type="predicted"/>
<reference evidence="3" key="4">
    <citation type="submission" date="2017-10" db="EMBL/GenBank/DDBJ databases">
        <authorList>
            <person name="Frank J."/>
        </authorList>
    </citation>
    <scope>NUCLEOTIDE SEQUENCE [LARGE SCALE GENOMIC DNA]</scope>
</reference>
<dbReference type="KEGG" id="kst:KSMBR1_2046"/>
<reference evidence="1" key="1">
    <citation type="journal article" date="2006" name="Nature">
        <title>Deciphering the evolution and metabolism of an anammox bacterium from a community genome.</title>
        <authorList>
            <person name="Strous M."/>
            <person name="Pelletier E."/>
            <person name="Mangenot S."/>
            <person name="Rattei T."/>
            <person name="Lehner A."/>
            <person name="Taylor M.W."/>
            <person name="Horn M."/>
            <person name="Daims H."/>
            <person name="Bartol-Mavel D."/>
            <person name="Wincker P."/>
            <person name="Barbe V."/>
            <person name="Fonknechten N."/>
            <person name="Vallenet D."/>
            <person name="Segurens B."/>
            <person name="Schenowitz-Truong C."/>
            <person name="Medigue C."/>
            <person name="Collingro A."/>
            <person name="Snel B."/>
            <person name="Dutilh B.E."/>
            <person name="OpDenCamp H.J.M."/>
            <person name="vanDerDrift C."/>
            <person name="Cirpus I."/>
            <person name="vanDePas-Schoonen K.T."/>
            <person name="Harhangi H.R."/>
            <person name="vanNiftrik L."/>
            <person name="Schmid M."/>
            <person name="Keltjens J."/>
            <person name="vanDeVossenberg J."/>
            <person name="Kartal B."/>
            <person name="Meier H."/>
            <person name="Frishman D."/>
            <person name="Huynen M.A."/>
            <person name="Mewes H."/>
            <person name="Weissenbach J."/>
            <person name="Jetten M.S.M."/>
            <person name="Wagner M."/>
            <person name="LePaslier D."/>
        </authorList>
    </citation>
    <scope>NUCLEOTIDE SEQUENCE</scope>
</reference>
<dbReference type="OrthoDB" id="9808492at2"/>
<keyword evidence="3" id="KW-1185">Reference proteome</keyword>
<evidence type="ECO:0000313" key="3">
    <source>
        <dbReference type="Proteomes" id="UP000221734"/>
    </source>
</evidence>
<dbReference type="Proteomes" id="UP000221734">
    <property type="component" value="Chromosome Kuenenia_stuttgartiensis_MBR1"/>
</dbReference>
<evidence type="ECO:0000313" key="1">
    <source>
        <dbReference type="EMBL" id="CAJ71080.1"/>
    </source>
</evidence>
<dbReference type="AlphaFoldDB" id="Q1PV31"/>
<dbReference type="RefSeq" id="WP_099325247.1">
    <property type="nucleotide sequence ID" value="NZ_LT934425.1"/>
</dbReference>
<dbReference type="PROSITE" id="PS51257">
    <property type="entry name" value="PROKAR_LIPOPROTEIN"/>
    <property type="match status" value="1"/>
</dbReference>